<comment type="caution">
    <text evidence="5">The sequence shown here is derived from an EMBL/GenBank/DDBJ whole genome shotgun (WGS) entry which is preliminary data.</text>
</comment>
<evidence type="ECO:0000256" key="1">
    <source>
        <dbReference type="ARBA" id="ARBA00004370"/>
    </source>
</evidence>
<comment type="subcellular location">
    <subcellularLocation>
        <location evidence="1">Membrane</location>
    </subcellularLocation>
</comment>
<keyword evidence="6" id="KW-1185">Reference proteome</keyword>
<accession>A0A0P6ANV5</accession>
<evidence type="ECO:0000256" key="3">
    <source>
        <dbReference type="ARBA" id="ARBA00022989"/>
    </source>
</evidence>
<dbReference type="EMBL" id="LRGB01000944">
    <property type="protein sequence ID" value="KZS14710.1"/>
    <property type="molecule type" value="Genomic_DNA"/>
</dbReference>
<dbReference type="InterPro" id="IPR036514">
    <property type="entry name" value="SGNH_hydro_sf"/>
</dbReference>
<name>A0A0P6ANV5_9CRUS</name>
<gene>
    <name evidence="5" type="ORF">APZ42_020073</name>
</gene>
<dbReference type="Gene3D" id="3.40.50.1110">
    <property type="entry name" value="SGNH hydrolase"/>
    <property type="match status" value="1"/>
</dbReference>
<evidence type="ECO:0000313" key="5">
    <source>
        <dbReference type="EMBL" id="KZS14710.1"/>
    </source>
</evidence>
<organism evidence="5 6">
    <name type="scientific">Daphnia magna</name>
    <dbReference type="NCBI Taxonomy" id="35525"/>
    <lineage>
        <taxon>Eukaryota</taxon>
        <taxon>Metazoa</taxon>
        <taxon>Ecdysozoa</taxon>
        <taxon>Arthropoda</taxon>
        <taxon>Crustacea</taxon>
        <taxon>Branchiopoda</taxon>
        <taxon>Diplostraca</taxon>
        <taxon>Cladocera</taxon>
        <taxon>Anomopoda</taxon>
        <taxon>Daphniidae</taxon>
        <taxon>Daphnia</taxon>
    </lineage>
</organism>
<dbReference type="Proteomes" id="UP000076858">
    <property type="component" value="Unassembled WGS sequence"/>
</dbReference>
<keyword evidence="2" id="KW-0812">Transmembrane</keyword>
<dbReference type="GO" id="GO:0005794">
    <property type="term" value="C:Golgi apparatus"/>
    <property type="evidence" value="ECO:0007669"/>
    <property type="project" value="UniProtKB-ARBA"/>
</dbReference>
<keyword evidence="4" id="KW-0472">Membrane</keyword>
<reference evidence="5 6" key="1">
    <citation type="submission" date="2016-03" db="EMBL/GenBank/DDBJ databases">
        <title>EvidentialGene: Evidence-directed Construction of Genes on Genomes.</title>
        <authorList>
            <person name="Gilbert D.G."/>
            <person name="Choi J.-H."/>
            <person name="Mockaitis K."/>
            <person name="Colbourne J."/>
            <person name="Pfrender M."/>
        </authorList>
    </citation>
    <scope>NUCLEOTIDE SEQUENCE [LARGE SCALE GENOMIC DNA]</scope>
    <source>
        <strain evidence="5 6">Xinb3</strain>
        <tissue evidence="5">Complete organism</tissue>
    </source>
</reference>
<protein>
    <submittedName>
        <fullName evidence="5">Uncharacterized protein</fullName>
    </submittedName>
</protein>
<evidence type="ECO:0000313" key="6">
    <source>
        <dbReference type="Proteomes" id="UP000076858"/>
    </source>
</evidence>
<evidence type="ECO:0000256" key="4">
    <source>
        <dbReference type="ARBA" id="ARBA00023136"/>
    </source>
</evidence>
<dbReference type="GO" id="GO:0005975">
    <property type="term" value="P:carbohydrate metabolic process"/>
    <property type="evidence" value="ECO:0007669"/>
    <property type="project" value="UniProtKB-ARBA"/>
</dbReference>
<keyword evidence="3" id="KW-1133">Transmembrane helix</keyword>
<dbReference type="AlphaFoldDB" id="A0A0P6ANV5"/>
<evidence type="ECO:0000256" key="2">
    <source>
        <dbReference type="ARBA" id="ARBA00022692"/>
    </source>
</evidence>
<dbReference type="PANTHER" id="PTHR13533">
    <property type="entry name" value="N-ACETYLNEURAMINATE 9-O-ACETYLTRANSFERASE"/>
    <property type="match status" value="1"/>
</dbReference>
<dbReference type="GO" id="GO:0016020">
    <property type="term" value="C:membrane"/>
    <property type="evidence" value="ECO:0007669"/>
    <property type="project" value="UniProtKB-SubCell"/>
</dbReference>
<sequence>MSVDCWNRVRQWLLLIGCCFVFALLLLAIFVFNNDHETHEDGGVATRTEEWPLCVGNLLESEGSHYEMESTGIFSGNRLKSKTIPCRIQHYKAEQMVACLDALNDLTTKTLNRRKELHFAFIGDSRTRQQFFNFVRLIPQYDKKSSPSIIPDNYHNDVEVTSNLLNIRVSFKWRPLVSDDVTKELRWLVNSNKTDRPYVIFLGMAVWHMLQSEGADYQLYRKKLLNLAPVLDQLAHDSQIVWLNQYPSVDFNQEIGVFKTDGIVSEKIHRYNEVARRLLQNHTNIRVWDSSNLFAEEYVRGCAILERDEQSSPLRRCPSVQFNCNDFLHTGDVALFQATQLLVNDVCNEFT</sequence>
<proteinExistence type="predicted"/>
<dbReference type="OrthoDB" id="6376360at2759"/>
<dbReference type="PANTHER" id="PTHR13533:SF45">
    <property type="entry name" value="CAS1P 10 TM ACYL TRANSFERASE DOMAIN-CONTAINING PROTEIN"/>
    <property type="match status" value="1"/>
</dbReference>
<dbReference type="SUPFAM" id="SSF52266">
    <property type="entry name" value="SGNH hydrolase"/>
    <property type="match status" value="1"/>
</dbReference>